<dbReference type="CDD" id="cd00024">
    <property type="entry name" value="CD_CSD"/>
    <property type="match status" value="1"/>
</dbReference>
<keyword evidence="3" id="KW-0539">Nucleus</keyword>
<comment type="subunit">
    <text evidence="2">Component of the NuA4 histone acetyltransferase complex.</text>
</comment>
<keyword evidence="8" id="KW-1185">Reference proteome</keyword>
<feature type="domain" description="Chromo" evidence="6">
    <location>
        <begin position="105"/>
        <end position="171"/>
    </location>
</feature>
<dbReference type="InterPro" id="IPR023780">
    <property type="entry name" value="Chromo_domain"/>
</dbReference>
<dbReference type="EMBL" id="CAJHIA010000024">
    <property type="protein sequence ID" value="CAD6447253.1"/>
    <property type="molecule type" value="Genomic_DNA"/>
</dbReference>
<evidence type="ECO:0000256" key="2">
    <source>
        <dbReference type="ARBA" id="ARBA00011353"/>
    </source>
</evidence>
<comment type="caution">
    <text evidence="7">The sequence shown here is derived from an EMBL/GenBank/DDBJ whole genome shotgun (WGS) entry which is preliminary data.</text>
</comment>
<dbReference type="OrthoDB" id="1918685at2759"/>
<dbReference type="Pfam" id="PF00385">
    <property type="entry name" value="Chromo"/>
    <property type="match status" value="1"/>
</dbReference>
<feature type="compositionally biased region" description="Low complexity" evidence="5">
    <location>
        <begin position="89"/>
        <end position="102"/>
    </location>
</feature>
<feature type="coiled-coil region" evidence="4">
    <location>
        <begin position="455"/>
        <end position="503"/>
    </location>
</feature>
<reference evidence="7" key="1">
    <citation type="submission" date="2020-10" db="EMBL/GenBank/DDBJ databases">
        <authorList>
            <person name="Kusch S."/>
        </authorList>
    </citation>
    <scope>NUCLEOTIDE SEQUENCE</scope>
    <source>
        <strain evidence="7">SwB9</strain>
    </source>
</reference>
<gene>
    <name evidence="7" type="ORF">SCLTRI_LOCUS7045</name>
</gene>
<comment type="subcellular location">
    <subcellularLocation>
        <location evidence="1">Nucleus</location>
    </subcellularLocation>
</comment>
<evidence type="ECO:0000256" key="1">
    <source>
        <dbReference type="ARBA" id="ARBA00004123"/>
    </source>
</evidence>
<accession>A0A8H2VYQ6</accession>
<proteinExistence type="predicted"/>
<evidence type="ECO:0000256" key="5">
    <source>
        <dbReference type="SAM" id="MobiDB-lite"/>
    </source>
</evidence>
<name>A0A8H2VYQ6_9HELO</name>
<evidence type="ECO:0000313" key="8">
    <source>
        <dbReference type="Proteomes" id="UP000624404"/>
    </source>
</evidence>
<evidence type="ECO:0000256" key="3">
    <source>
        <dbReference type="ARBA" id="ARBA00023242"/>
    </source>
</evidence>
<dbReference type="InterPro" id="IPR023779">
    <property type="entry name" value="Chromodomain_CS"/>
</dbReference>
<dbReference type="Proteomes" id="UP000624404">
    <property type="component" value="Unassembled WGS sequence"/>
</dbReference>
<evidence type="ECO:0000256" key="4">
    <source>
        <dbReference type="SAM" id="Coils"/>
    </source>
</evidence>
<dbReference type="InterPro" id="IPR000953">
    <property type="entry name" value="Chromo/chromo_shadow_dom"/>
</dbReference>
<protein>
    <submittedName>
        <fullName evidence="7">1f85286a-83f9-419d-a012-f93f6817d44c</fullName>
    </submittedName>
</protein>
<dbReference type="SUPFAM" id="SSF54160">
    <property type="entry name" value="Chromo domain-like"/>
    <property type="match status" value="1"/>
</dbReference>
<dbReference type="PROSITE" id="PS50013">
    <property type="entry name" value="CHROMO_2"/>
    <property type="match status" value="1"/>
</dbReference>
<dbReference type="SMART" id="SM00298">
    <property type="entry name" value="CHROMO"/>
    <property type="match status" value="1"/>
</dbReference>
<dbReference type="InterPro" id="IPR016197">
    <property type="entry name" value="Chromo-like_dom_sf"/>
</dbReference>
<dbReference type="GO" id="GO:0005634">
    <property type="term" value="C:nucleus"/>
    <property type="evidence" value="ECO:0007669"/>
    <property type="project" value="UniProtKB-SubCell"/>
</dbReference>
<sequence length="534" mass="61569">MRDLTRSFIRALECGGVPLLIEAVIKVEQNHESTAGSELATPPGRNMYTIRESLLEILGWTMRAIITGNFIRDGLRPKPGETLPADFEPSQPSQHSHGSGSSVQWEVERIEDAAICEIEDSDDYGRVVYHIKWTGFAHHANTWESIDNLTSCRLKILQFYHDNPDKPQYGPNDCQETLSVEHLDFSGISGFFTNDPPAEHQIIYAHWLVDNTNTSSRGVSPTTKQLFRILELLEFYMSDFPIDHPGYTEHLEFIRTIGQLEDPDHLFRANWDEELNDNGLRRYLKSQDNFEPNRRAQRICLETTIPTIRSQLELIPIEERDRPYPYPLSEIGFTGNAKKRKRSYEDHSSSMKTMYCIGAISIYLFGVRYHWNFHPLPIVRSYSEAKCLELFSSQLSQSYTWLGGMNTDLAGNSNDSAAKISTETYHILRDKTLNNYIIFTNLELARERLEESVEIMGLKLEVDELTERLTNEEAEIADLRAKQRSLRDELAVLLREKKKLVKRAAAERNIIKEGLMAYDRMKELHTCLKKLLNY</sequence>
<evidence type="ECO:0000313" key="7">
    <source>
        <dbReference type="EMBL" id="CAD6447253.1"/>
    </source>
</evidence>
<dbReference type="Gene3D" id="2.40.50.40">
    <property type="match status" value="1"/>
</dbReference>
<feature type="region of interest" description="Disordered" evidence="5">
    <location>
        <begin position="77"/>
        <end position="103"/>
    </location>
</feature>
<evidence type="ECO:0000259" key="6">
    <source>
        <dbReference type="PROSITE" id="PS50013"/>
    </source>
</evidence>
<dbReference type="PROSITE" id="PS00598">
    <property type="entry name" value="CHROMO_1"/>
    <property type="match status" value="1"/>
</dbReference>
<dbReference type="GO" id="GO:0006338">
    <property type="term" value="P:chromatin remodeling"/>
    <property type="evidence" value="ECO:0007669"/>
    <property type="project" value="UniProtKB-ARBA"/>
</dbReference>
<dbReference type="AlphaFoldDB" id="A0A8H2VYQ6"/>
<organism evidence="7 8">
    <name type="scientific">Sclerotinia trifoliorum</name>
    <dbReference type="NCBI Taxonomy" id="28548"/>
    <lineage>
        <taxon>Eukaryota</taxon>
        <taxon>Fungi</taxon>
        <taxon>Dikarya</taxon>
        <taxon>Ascomycota</taxon>
        <taxon>Pezizomycotina</taxon>
        <taxon>Leotiomycetes</taxon>
        <taxon>Helotiales</taxon>
        <taxon>Sclerotiniaceae</taxon>
        <taxon>Sclerotinia</taxon>
    </lineage>
</organism>
<keyword evidence="4" id="KW-0175">Coiled coil</keyword>